<dbReference type="Pfam" id="PF00628">
    <property type="entry name" value="PHD"/>
    <property type="match status" value="1"/>
</dbReference>
<dbReference type="InterPro" id="IPR013083">
    <property type="entry name" value="Znf_RING/FYVE/PHD"/>
</dbReference>
<dbReference type="InterPro" id="IPR048324">
    <property type="entry name" value="ZSWIM1-3_RNaseH-like"/>
</dbReference>
<feature type="region of interest" description="Disordered" evidence="8">
    <location>
        <begin position="835"/>
        <end position="1025"/>
    </location>
</feature>
<dbReference type="PROSITE" id="PS51999">
    <property type="entry name" value="ZF_GRF"/>
    <property type="match status" value="1"/>
</dbReference>
<protein>
    <submittedName>
        <fullName evidence="12">Uncharacterized protein LOC117647896</fullName>
    </submittedName>
</protein>
<evidence type="ECO:0000256" key="4">
    <source>
        <dbReference type="ARBA" id="ARBA00022771"/>
    </source>
</evidence>
<dbReference type="SUPFAM" id="SSF57903">
    <property type="entry name" value="FYVE/PHD zinc finger"/>
    <property type="match status" value="1"/>
</dbReference>
<sequence>MSSITLGKKFYSQLEFNAAKRKFELEQHVPYTVINCTKAQNYNQTADQDHQVPNGFDWKDAVIACKLYGKPRLHQHVEGTKKRPNQSTFKRDCLAKFNINFSLNEKCYIVTKFEQSHRNHELVKEKELHLHYSEFKKPPEEALNEVNKLFNYEVKTHKIREVLVSAGIKATCQDIQNLRLKWRAKFKGKADTPEEALFSQLNQLKEDDPHSEVVVTYDPDSFVMQSVFFQTSEMKAAHELYPEVLIMDTTYSLTENNMPLVVFQGIDCYGAGRTVGYALIISEKKEVVTAALDLLNLGFPELNKKVKVVMIDRDQSEIAAIKKVFPNAEVHLCDYHVKEAQKRTGSKKKADSPWEELEPLVHKLLYAFSKEEYDKGYANLQKAAGAKSEFMVYFDKYWHNSDLIWTEYKRNLSLTFGERTTGRVESHNSKIKAIVDKKLPVAMVVMRLCILNKNSTIENDHKLFSSLVKTKYHKYSKDPVIQEILKINTPFVGDLLKRQYERSLEPPSENVHEVTLDTCDCGFFTKFQLPCAHIFRQRRLQNVEIYDHKLVPQRWTFVMEVSKNNERISNVDIIAAPIKAPTRKRPMYMEERFNMADGICKRICSLIAACGGAQFEGRLNALLNMEDIFKSGKEAAVVGVSGDNVPDILNTTESCVTDDEDVLPEPGAGSESNKPSEKGIVATAGNVPLVLDTMLQKKLQLPPKVIVKGRVKGKRKVKDTRKKNGLNQVEDEDEVDEVRPVNECSSCHGPVRCRTSFSKKNYGRKYVVCSRKISEGCRNFHEWVDHSAVDKNLSSTSFLHEVELPTVDIASVERALKSEPRVLADIEFIDLTENDDDPELYFSDTPPCSPLISPAISPQNLWNNSPQYSQNSSSPQHSQHSECSETNTHQTNGLQNPQNGTSKNSQNNSRQNATPQSSQNSIHQNATPQRSPNSTHQNATPQSSQNSIHQNATPQSSQNSIHQNTTPRSSQKNNHQSTTPQNSRNSTPQNSCNITPQNSRNSTPQNSLTIIHPNNTPRSSVNQSFIKNTPQGTLVNSSALTSPSLPGKKSELNPLFYCVLYFIVFEFLICICLLNISACFECGREAVLRTSKQARSYGQKFYTCPTSIRPDSLPKCRWVNWIPWVKSTEKSQTTLPNFFSKPKGTAVRALDMVDSNANGTHDGEGGQSAFAIDMCTICKKDTTDKCGKCDQCESQVHFTSKCSIPKPVSIGLPDEHTRICRKCYCNGCQSMKAQEHVCKCRVCKRTSLVTSLATCKSCLRFVCGTCSHSIGNDAVLCDLCKAAKENTVSSLMVTDLVNFNYLSDEHITRASNILLHQFALVLEGCSAPLPVDYGKALSKESLNFYPKASGKKNYVQIINTGRQHWVTAIIKRGSNTVYILDSNRHAAISGFTLIQAAMLLQTTASEFTLIRPPCKQQENSVDCGVFAIANAVNFLYAGDIGNFDFDSSSMRDHLLNCLQEEWFSEFPKQPSRIKKVREDDETTSIKVYCVCRLPECLSDMVQCDTCDNYFHFTCMDIKCQESLPEDGWFCPQCETTLLS</sequence>
<name>A0A6P8Z6X5_THRPL</name>
<dbReference type="GO" id="GO:0006508">
    <property type="term" value="P:proteolysis"/>
    <property type="evidence" value="ECO:0007669"/>
    <property type="project" value="UniProtKB-KW"/>
</dbReference>
<dbReference type="RefSeq" id="XP_034245761.1">
    <property type="nucleotide sequence ID" value="XM_034389870.1"/>
</dbReference>
<feature type="compositionally biased region" description="Low complexity" evidence="8">
    <location>
        <begin position="863"/>
        <end position="878"/>
    </location>
</feature>
<keyword evidence="5" id="KW-0378">Hydrolase</keyword>
<keyword evidence="6" id="KW-0862">Zinc</keyword>
<dbReference type="SMART" id="SM00249">
    <property type="entry name" value="PHD"/>
    <property type="match status" value="2"/>
</dbReference>
<dbReference type="InterPro" id="IPR003653">
    <property type="entry name" value="Peptidase_C48_C"/>
</dbReference>
<proteinExistence type="inferred from homology"/>
<keyword evidence="11" id="KW-1185">Reference proteome</keyword>
<evidence type="ECO:0000256" key="1">
    <source>
        <dbReference type="ARBA" id="ARBA00005234"/>
    </source>
</evidence>
<reference evidence="12" key="1">
    <citation type="submission" date="2025-08" db="UniProtKB">
        <authorList>
            <consortium name="RefSeq"/>
        </authorList>
    </citation>
    <scope>IDENTIFICATION</scope>
    <source>
        <tissue evidence="12">Total insect</tissue>
    </source>
</reference>
<dbReference type="PROSITE" id="PS01359">
    <property type="entry name" value="ZF_PHD_1"/>
    <property type="match status" value="1"/>
</dbReference>
<dbReference type="PANTHER" id="PTHR31569">
    <property type="entry name" value="SWIM-TYPE DOMAIN-CONTAINING PROTEIN"/>
    <property type="match status" value="1"/>
</dbReference>
<keyword evidence="2" id="KW-0645">Protease</keyword>
<dbReference type="KEGG" id="tpal:117647896"/>
<dbReference type="Gene3D" id="3.30.40.10">
    <property type="entry name" value="Zinc/RING finger domain, C3HC4 (zinc finger)"/>
    <property type="match status" value="1"/>
</dbReference>
<evidence type="ECO:0000256" key="3">
    <source>
        <dbReference type="ARBA" id="ARBA00022723"/>
    </source>
</evidence>
<keyword evidence="3" id="KW-0479">Metal-binding</keyword>
<evidence type="ECO:0000256" key="6">
    <source>
        <dbReference type="ARBA" id="ARBA00022833"/>
    </source>
</evidence>
<accession>A0A6P8Z6X5</accession>
<dbReference type="InterPro" id="IPR010666">
    <property type="entry name" value="Znf_GRF"/>
</dbReference>
<dbReference type="GeneID" id="117647896"/>
<dbReference type="InterPro" id="IPR019786">
    <property type="entry name" value="Zinc_finger_PHD-type_CS"/>
</dbReference>
<dbReference type="Pfam" id="PF02902">
    <property type="entry name" value="Peptidase_C48"/>
    <property type="match status" value="1"/>
</dbReference>
<dbReference type="PANTHER" id="PTHR31569:SF4">
    <property type="entry name" value="SWIM-TYPE DOMAIN-CONTAINING PROTEIN"/>
    <property type="match status" value="1"/>
</dbReference>
<dbReference type="InterPro" id="IPR052579">
    <property type="entry name" value="Zinc_finger_SWIM"/>
</dbReference>
<dbReference type="InterPro" id="IPR019787">
    <property type="entry name" value="Znf_PHD-finger"/>
</dbReference>
<evidence type="ECO:0000313" key="11">
    <source>
        <dbReference type="Proteomes" id="UP000515158"/>
    </source>
</evidence>
<evidence type="ECO:0000256" key="2">
    <source>
        <dbReference type="ARBA" id="ARBA00022670"/>
    </source>
</evidence>
<organism evidence="12">
    <name type="scientific">Thrips palmi</name>
    <name type="common">Melon thrips</name>
    <dbReference type="NCBI Taxonomy" id="161013"/>
    <lineage>
        <taxon>Eukaryota</taxon>
        <taxon>Metazoa</taxon>
        <taxon>Ecdysozoa</taxon>
        <taxon>Arthropoda</taxon>
        <taxon>Hexapoda</taxon>
        <taxon>Insecta</taxon>
        <taxon>Pterygota</taxon>
        <taxon>Neoptera</taxon>
        <taxon>Paraneoptera</taxon>
        <taxon>Thysanoptera</taxon>
        <taxon>Terebrantia</taxon>
        <taxon>Thripoidea</taxon>
        <taxon>Thripidae</taxon>
        <taxon>Thrips</taxon>
    </lineage>
</organism>
<feature type="compositionally biased region" description="Polar residues" evidence="8">
    <location>
        <begin position="884"/>
        <end position="1025"/>
    </location>
</feature>
<dbReference type="InterPro" id="IPR001965">
    <property type="entry name" value="Znf_PHD"/>
</dbReference>
<dbReference type="InterPro" id="IPR011011">
    <property type="entry name" value="Znf_FYVE_PHD"/>
</dbReference>
<dbReference type="GO" id="GO:0008270">
    <property type="term" value="F:zinc ion binding"/>
    <property type="evidence" value="ECO:0007669"/>
    <property type="project" value="UniProtKB-KW"/>
</dbReference>
<dbReference type="OrthoDB" id="124789at2759"/>
<dbReference type="GO" id="GO:0008234">
    <property type="term" value="F:cysteine-type peptidase activity"/>
    <property type="evidence" value="ECO:0007669"/>
    <property type="project" value="InterPro"/>
</dbReference>
<dbReference type="InterPro" id="IPR038765">
    <property type="entry name" value="Papain-like_cys_pep_sf"/>
</dbReference>
<evidence type="ECO:0000259" key="10">
    <source>
        <dbReference type="PROSITE" id="PS51999"/>
    </source>
</evidence>
<dbReference type="Gene3D" id="3.40.395.10">
    <property type="entry name" value="Adenoviral Proteinase, Chain A"/>
    <property type="match status" value="1"/>
</dbReference>
<feature type="domain" description="GRF-type" evidence="10">
    <location>
        <begin position="1079"/>
        <end position="1125"/>
    </location>
</feature>
<dbReference type="PROSITE" id="PS50016">
    <property type="entry name" value="ZF_PHD_2"/>
    <property type="match status" value="1"/>
</dbReference>
<evidence type="ECO:0000256" key="7">
    <source>
        <dbReference type="PROSITE-ProRule" id="PRU00146"/>
    </source>
</evidence>
<comment type="similarity">
    <text evidence="1">Belongs to the peptidase C48 family.</text>
</comment>
<keyword evidence="4 7" id="KW-0863">Zinc-finger</keyword>
<evidence type="ECO:0000256" key="5">
    <source>
        <dbReference type="ARBA" id="ARBA00022801"/>
    </source>
</evidence>
<evidence type="ECO:0000313" key="12">
    <source>
        <dbReference type="RefSeq" id="XP_034245761.1"/>
    </source>
</evidence>
<feature type="domain" description="PHD-type" evidence="9">
    <location>
        <begin position="1486"/>
        <end position="1536"/>
    </location>
</feature>
<gene>
    <name evidence="12" type="primary">LOC117647896</name>
</gene>
<dbReference type="Pfam" id="PF21056">
    <property type="entry name" value="ZSWIM1-3_RNaseH-like"/>
    <property type="match status" value="1"/>
</dbReference>
<feature type="region of interest" description="Disordered" evidence="8">
    <location>
        <begin position="659"/>
        <end position="678"/>
    </location>
</feature>
<dbReference type="SUPFAM" id="SSF54001">
    <property type="entry name" value="Cysteine proteinases"/>
    <property type="match status" value="1"/>
</dbReference>
<evidence type="ECO:0000259" key="9">
    <source>
        <dbReference type="PROSITE" id="PS50016"/>
    </source>
</evidence>
<dbReference type="InParanoid" id="A0A6P8Z6X5"/>
<evidence type="ECO:0000256" key="8">
    <source>
        <dbReference type="SAM" id="MobiDB-lite"/>
    </source>
</evidence>
<dbReference type="Proteomes" id="UP000515158">
    <property type="component" value="Unplaced"/>
</dbReference>